<feature type="domain" description="Flagellar protein FlgJ N-terminal" evidence="1">
    <location>
        <begin position="110"/>
        <end position="150"/>
    </location>
</feature>
<dbReference type="KEGG" id="rpe:RPE_1182"/>
<gene>
    <name evidence="2" type="ordered locus">RPE_1182</name>
</gene>
<reference evidence="2" key="1">
    <citation type="submission" date="2006-09" db="EMBL/GenBank/DDBJ databases">
        <title>Complete sequence of Rhodopseudomonas palustris BisA53.</title>
        <authorList>
            <consortium name="US DOE Joint Genome Institute"/>
            <person name="Copeland A."/>
            <person name="Lucas S."/>
            <person name="Lapidus A."/>
            <person name="Barry K."/>
            <person name="Detter J.C."/>
            <person name="Glavina del Rio T."/>
            <person name="Hammon N."/>
            <person name="Israni S."/>
            <person name="Dalin E."/>
            <person name="Tice H."/>
            <person name="Pitluck S."/>
            <person name="Chain P."/>
            <person name="Malfatti S."/>
            <person name="Shin M."/>
            <person name="Vergez L."/>
            <person name="Schmutz J."/>
            <person name="Larimer F."/>
            <person name="Land M."/>
            <person name="Hauser L."/>
            <person name="Pelletier D.A."/>
            <person name="Kyrpides N."/>
            <person name="Kim E."/>
            <person name="Harwood C.S."/>
            <person name="Oda Y."/>
            <person name="Richardson P."/>
        </authorList>
    </citation>
    <scope>NUCLEOTIDE SEQUENCE [LARGE SCALE GENOMIC DNA]</scope>
    <source>
        <strain evidence="2">BisA53</strain>
    </source>
</reference>
<accession>Q07SF0</accession>
<organism evidence="2">
    <name type="scientific">Rhodopseudomonas palustris (strain BisA53)</name>
    <dbReference type="NCBI Taxonomy" id="316055"/>
    <lineage>
        <taxon>Bacteria</taxon>
        <taxon>Pseudomonadati</taxon>
        <taxon>Pseudomonadota</taxon>
        <taxon>Alphaproteobacteria</taxon>
        <taxon>Hyphomicrobiales</taxon>
        <taxon>Nitrobacteraceae</taxon>
        <taxon>Rhodopseudomonas</taxon>
    </lineage>
</organism>
<dbReference type="Pfam" id="PF10135">
    <property type="entry name" value="Rod-binding"/>
    <property type="match status" value="1"/>
</dbReference>
<dbReference type="OrthoDB" id="7889190at2"/>
<evidence type="ECO:0000313" key="2">
    <source>
        <dbReference type="EMBL" id="ABJ05134.1"/>
    </source>
</evidence>
<dbReference type="eggNOG" id="COG3951">
    <property type="taxonomic scope" value="Bacteria"/>
</dbReference>
<name>Q07SF0_RHOP5</name>
<dbReference type="InterPro" id="IPR019301">
    <property type="entry name" value="Flagellar_prot_FlgJ_N"/>
</dbReference>
<evidence type="ECO:0000259" key="1">
    <source>
        <dbReference type="Pfam" id="PF10135"/>
    </source>
</evidence>
<sequence length="162" mass="16635">MTVAPVQDLIVDVMAAADPAAQRVATHKLARAAAGADPDFAATVDRKIDAAALERTEATPGEGSGAVTRAALDGTGHATMIKATGGNSAVYRKFEAFILQMFVESMLPKDATEVFGKGTSGTVWRSMLAEQISNEMAKGNGIGIAKQLEKSRAAADAAAAEG</sequence>
<dbReference type="AlphaFoldDB" id="Q07SF0"/>
<protein>
    <recommendedName>
        <fullName evidence="1">Flagellar protein FlgJ N-terminal domain-containing protein</fullName>
    </recommendedName>
</protein>
<dbReference type="EMBL" id="CP000463">
    <property type="protein sequence ID" value="ABJ05134.1"/>
    <property type="molecule type" value="Genomic_DNA"/>
</dbReference>
<dbReference type="HOGENOM" id="CLU_117504_0_0_5"/>
<dbReference type="STRING" id="316055.RPE_1182"/>
<proteinExistence type="predicted"/>